<keyword evidence="1" id="KW-0732">Signal</keyword>
<reference evidence="2 3" key="1">
    <citation type="submission" date="2017-04" db="EMBL/GenBank/DDBJ databases">
        <authorList>
            <person name="Afonso C.L."/>
            <person name="Miller P.J."/>
            <person name="Scott M.A."/>
            <person name="Spackman E."/>
            <person name="Goraichik I."/>
            <person name="Dimitrov K.M."/>
            <person name="Suarez D.L."/>
            <person name="Swayne D.E."/>
        </authorList>
    </citation>
    <scope>NUCLEOTIDE SEQUENCE [LARGE SCALE GENOMIC DNA]</scope>
    <source>
        <strain evidence="2 3">USBA 355</strain>
    </source>
</reference>
<accession>A0A1Y6C0N9</accession>
<evidence type="ECO:0000313" key="2">
    <source>
        <dbReference type="EMBL" id="SMF27636.1"/>
    </source>
</evidence>
<feature type="chain" id="PRO_5012870691" evidence="1">
    <location>
        <begin position="31"/>
        <end position="266"/>
    </location>
</feature>
<proteinExistence type="predicted"/>
<name>A0A1Y6C0N9_9PROT</name>
<dbReference type="AlphaFoldDB" id="A0A1Y6C0N9"/>
<dbReference type="EMBL" id="FWZX01000009">
    <property type="protein sequence ID" value="SMF27636.1"/>
    <property type="molecule type" value="Genomic_DNA"/>
</dbReference>
<feature type="signal peptide" evidence="1">
    <location>
        <begin position="1"/>
        <end position="30"/>
    </location>
</feature>
<keyword evidence="3" id="KW-1185">Reference proteome</keyword>
<dbReference type="RefSeq" id="WP_085123159.1">
    <property type="nucleotide sequence ID" value="NZ_FWZX01000009.1"/>
</dbReference>
<gene>
    <name evidence="2" type="ORF">SAMN05428998_109100</name>
</gene>
<dbReference type="STRING" id="560819.SAMN05428998_109100"/>
<evidence type="ECO:0000256" key="1">
    <source>
        <dbReference type="SAM" id="SignalP"/>
    </source>
</evidence>
<evidence type="ECO:0000313" key="3">
    <source>
        <dbReference type="Proteomes" id="UP000192917"/>
    </source>
</evidence>
<dbReference type="Proteomes" id="UP000192917">
    <property type="component" value="Unassembled WGS sequence"/>
</dbReference>
<protein>
    <submittedName>
        <fullName evidence="2">Uncharacterized protein</fullName>
    </submittedName>
</protein>
<sequence length="266" mass="29060">MGKSRGPIAAKASAPAIVAAALLFAASAVAAGADPRDQVAALQQDSRTVALSDRLLVNIDAAVRYVFPSKCEAEGESELVALAYSSNLEESYVFVPALCLWIETGYGETRSTVLFDKAFFDEIVRQFDQLVVYHLHPGFHETIENYFPAFQDLITMTLIDAELVGRPAVHIEHRAVTPLSVIDYRLADTAGAMRLLKKYADLGLAGSAVQNLAYEYNRRGHVESYLRGVEACAERAALDPGGLDRCPQVRTDLFVLSIRRVRSPGQ</sequence>
<organism evidence="2 3">
    <name type="scientific">Tistlia consotensis USBA 355</name>
    <dbReference type="NCBI Taxonomy" id="560819"/>
    <lineage>
        <taxon>Bacteria</taxon>
        <taxon>Pseudomonadati</taxon>
        <taxon>Pseudomonadota</taxon>
        <taxon>Alphaproteobacteria</taxon>
        <taxon>Rhodospirillales</taxon>
        <taxon>Rhodovibrionaceae</taxon>
        <taxon>Tistlia</taxon>
    </lineage>
</organism>